<reference evidence="1 2" key="1">
    <citation type="submission" date="2014-05" db="EMBL/GenBank/DDBJ databases">
        <title>Complete genome sequence of the Streptomyces mutabilis TRM45540.</title>
        <authorList>
            <person name="Luo X."/>
            <person name="Zhang L."/>
        </authorList>
    </citation>
    <scope>NUCLEOTIDE SEQUENCE [LARGE SCALE GENOMIC DNA]</scope>
    <source>
        <strain evidence="1 2">TRM45540</strain>
    </source>
</reference>
<dbReference type="Proteomes" id="UP000029095">
    <property type="component" value="Unassembled WGS sequence"/>
</dbReference>
<evidence type="ECO:0000313" key="1">
    <source>
        <dbReference type="EMBL" id="KFG74238.1"/>
    </source>
</evidence>
<dbReference type="AlphaFoldDB" id="A0A086MZC0"/>
<proteinExistence type="predicted"/>
<evidence type="ECO:0000313" key="2">
    <source>
        <dbReference type="Proteomes" id="UP000029095"/>
    </source>
</evidence>
<gene>
    <name evidence="1" type="ORF">FM21_26080</name>
</gene>
<sequence length="78" mass="8759">MRQTALLPTGKNVMMLQCSPLSESKYWPGNHRGQSARSRSVPHVRIQDRRYPVGFRGDGQVGLAYTARDPFGVEVTEL</sequence>
<keyword evidence="2" id="KW-1185">Reference proteome</keyword>
<dbReference type="EMBL" id="JNFQ01000002">
    <property type="protein sequence ID" value="KFG74238.1"/>
    <property type="molecule type" value="Genomic_DNA"/>
</dbReference>
<organism evidence="1 2">
    <name type="scientific">Streptomyces mutabilis</name>
    <dbReference type="NCBI Taxonomy" id="67332"/>
    <lineage>
        <taxon>Bacteria</taxon>
        <taxon>Bacillati</taxon>
        <taxon>Actinomycetota</taxon>
        <taxon>Actinomycetes</taxon>
        <taxon>Kitasatosporales</taxon>
        <taxon>Streptomycetaceae</taxon>
        <taxon>Streptomyces</taxon>
    </lineage>
</organism>
<name>A0A086MZC0_9ACTN</name>
<accession>A0A086MZC0</accession>
<comment type="caution">
    <text evidence="1">The sequence shown here is derived from an EMBL/GenBank/DDBJ whole genome shotgun (WGS) entry which is preliminary data.</text>
</comment>
<dbReference type="HOGENOM" id="CLU_2620583_0_0_11"/>
<protein>
    <submittedName>
        <fullName evidence="1">Uncharacterized protein</fullName>
    </submittedName>
</protein>